<evidence type="ECO:0000313" key="4">
    <source>
        <dbReference type="Proteomes" id="UP000254101"/>
    </source>
</evidence>
<organism evidence="3 4">
    <name type="scientific">Alteriqipengyuania lutimaris</name>
    <dbReference type="NCBI Taxonomy" id="1538146"/>
    <lineage>
        <taxon>Bacteria</taxon>
        <taxon>Pseudomonadati</taxon>
        <taxon>Pseudomonadota</taxon>
        <taxon>Alphaproteobacteria</taxon>
        <taxon>Sphingomonadales</taxon>
        <taxon>Erythrobacteraceae</taxon>
        <taxon>Alteriqipengyuania</taxon>
    </lineage>
</organism>
<proteinExistence type="predicted"/>
<feature type="signal peptide" evidence="2">
    <location>
        <begin position="1"/>
        <end position="25"/>
    </location>
</feature>
<dbReference type="OrthoDB" id="7063485at2"/>
<name>A0A395LLP3_9SPHN</name>
<comment type="caution">
    <text evidence="3">The sequence shown here is derived from an EMBL/GenBank/DDBJ whole genome shotgun (WGS) entry which is preliminary data.</text>
</comment>
<reference evidence="3 4" key="1">
    <citation type="submission" date="2018-07" db="EMBL/GenBank/DDBJ databases">
        <title>Erythrobacter nanhaiensis sp. nov., a novel member of the genus Erythrobacter isolated from the South China Sea.</title>
        <authorList>
            <person name="Chen X."/>
            <person name="Liu J."/>
        </authorList>
    </citation>
    <scope>NUCLEOTIDE SEQUENCE [LARGE SCALE GENOMIC DNA]</scope>
    <source>
        <strain evidence="3 4">S-5</strain>
    </source>
</reference>
<keyword evidence="4" id="KW-1185">Reference proteome</keyword>
<protein>
    <submittedName>
        <fullName evidence="3">Uncharacterized protein</fullName>
    </submittedName>
</protein>
<dbReference type="PROSITE" id="PS51257">
    <property type="entry name" value="PROKAR_LIPOPROTEIN"/>
    <property type="match status" value="1"/>
</dbReference>
<feature type="chain" id="PRO_5017183627" evidence="2">
    <location>
        <begin position="26"/>
        <end position="248"/>
    </location>
</feature>
<feature type="region of interest" description="Disordered" evidence="1">
    <location>
        <begin position="23"/>
        <end position="48"/>
    </location>
</feature>
<dbReference type="AlphaFoldDB" id="A0A395LLP3"/>
<sequence length="248" mass="25874">MRALVATFALTGALACTLAACSGEAGDSEPTPSPTTSASTAPDAPSEPRTLVAADFDEIELGARIEGPLGPEVEGSIVAGNRSIGDIVSYVACPQEYDECDPEDLPEGTVYTYVHIVTPGVDEPNDPPFLRPVGLDEVETASLFATLRAATGFNGAIGYDREQAREALGPDGVVRVLDDNGTLAWRIVGGDGWSTGETITFFWQSNLPPEGAEEAFTLRADEKIGMASGPFPPRAKDSEDGGDRGSAP</sequence>
<dbReference type="Proteomes" id="UP000254101">
    <property type="component" value="Unassembled WGS sequence"/>
</dbReference>
<feature type="compositionally biased region" description="Low complexity" evidence="1">
    <location>
        <begin position="28"/>
        <end position="48"/>
    </location>
</feature>
<accession>A0A395LLP3</accession>
<evidence type="ECO:0000256" key="1">
    <source>
        <dbReference type="SAM" id="MobiDB-lite"/>
    </source>
</evidence>
<evidence type="ECO:0000256" key="2">
    <source>
        <dbReference type="SAM" id="SignalP"/>
    </source>
</evidence>
<gene>
    <name evidence="3" type="ORF">DL238_10255</name>
</gene>
<evidence type="ECO:0000313" key="3">
    <source>
        <dbReference type="EMBL" id="RDS77943.1"/>
    </source>
</evidence>
<feature type="region of interest" description="Disordered" evidence="1">
    <location>
        <begin position="223"/>
        <end position="248"/>
    </location>
</feature>
<dbReference type="RefSeq" id="WP_115492172.1">
    <property type="nucleotide sequence ID" value="NZ_JACHWW010000001.1"/>
</dbReference>
<feature type="compositionally biased region" description="Basic and acidic residues" evidence="1">
    <location>
        <begin position="234"/>
        <end position="248"/>
    </location>
</feature>
<dbReference type="EMBL" id="QRBB01000001">
    <property type="protein sequence ID" value="RDS77943.1"/>
    <property type="molecule type" value="Genomic_DNA"/>
</dbReference>
<keyword evidence="2" id="KW-0732">Signal</keyword>